<comment type="caution">
    <text evidence="4">The sequence shown here is derived from an EMBL/GenBank/DDBJ whole genome shotgun (WGS) entry which is preliminary data.</text>
</comment>
<evidence type="ECO:0000259" key="3">
    <source>
        <dbReference type="PROSITE" id="PS51352"/>
    </source>
</evidence>
<keyword evidence="4" id="KW-0413">Isomerase</keyword>
<keyword evidence="2" id="KW-0812">Transmembrane</keyword>
<dbReference type="GeneID" id="29812786"/>
<keyword evidence="2" id="KW-0472">Membrane</keyword>
<dbReference type="Proteomes" id="UP000184029">
    <property type="component" value="Unassembled WGS sequence"/>
</dbReference>
<dbReference type="InterPro" id="IPR017937">
    <property type="entry name" value="Thioredoxin_CS"/>
</dbReference>
<keyword evidence="2" id="KW-1133">Transmembrane helix</keyword>
<protein>
    <submittedName>
        <fullName evidence="4">Thiol-disulfide isomerase or thioredoxin</fullName>
    </submittedName>
</protein>
<dbReference type="InterPro" id="IPR050553">
    <property type="entry name" value="Thioredoxin_ResA/DsbE_sf"/>
</dbReference>
<dbReference type="GO" id="GO:0016491">
    <property type="term" value="F:oxidoreductase activity"/>
    <property type="evidence" value="ECO:0007669"/>
    <property type="project" value="InterPro"/>
</dbReference>
<dbReference type="GO" id="GO:0016209">
    <property type="term" value="F:antioxidant activity"/>
    <property type="evidence" value="ECO:0007669"/>
    <property type="project" value="InterPro"/>
</dbReference>
<dbReference type="InterPro" id="IPR000866">
    <property type="entry name" value="AhpC/TSA"/>
</dbReference>
<evidence type="ECO:0000256" key="2">
    <source>
        <dbReference type="SAM" id="Phobius"/>
    </source>
</evidence>
<dbReference type="AlphaFoldDB" id="A0A8B4BXN3"/>
<gene>
    <name evidence="4" type="ORF">SAMN02745208_02772</name>
</gene>
<proteinExistence type="predicted"/>
<sequence>MAGCKIKKTKTTKERGFMAVAFLLSFLVTVWMNTHKPIDSVEKEESAPLPNFTAPPFSLEDLQNTQTFTLGADMKKPVIVNFWASWCPPCRSEAPELAAFYNKNKEKINLYAVNVTKSDRLKDVRDFSKKYGLTFPVLLDRDGTVSQRYWVTTIPTTFLISKDGVILDRHIGYISQYKLYQYLNHSGLGE</sequence>
<evidence type="ECO:0000256" key="1">
    <source>
        <dbReference type="ARBA" id="ARBA00023157"/>
    </source>
</evidence>
<feature type="domain" description="Thioredoxin" evidence="3">
    <location>
        <begin position="48"/>
        <end position="188"/>
    </location>
</feature>
<dbReference type="KEGG" id="bcoa:BF29_876"/>
<dbReference type="CDD" id="cd02966">
    <property type="entry name" value="TlpA_like_family"/>
    <property type="match status" value="1"/>
</dbReference>
<dbReference type="Pfam" id="PF00578">
    <property type="entry name" value="AhpC-TSA"/>
    <property type="match status" value="1"/>
</dbReference>
<name>A0A8B4BXN3_HEYCO</name>
<dbReference type="RefSeq" id="WP_029142921.1">
    <property type="nucleotide sequence ID" value="NZ_ALAS01000097.1"/>
</dbReference>
<accession>A0A8B4BXN3</accession>
<dbReference type="InterPro" id="IPR013766">
    <property type="entry name" value="Thioredoxin_domain"/>
</dbReference>
<dbReference type="PROSITE" id="PS00194">
    <property type="entry name" value="THIOREDOXIN_1"/>
    <property type="match status" value="1"/>
</dbReference>
<dbReference type="PANTHER" id="PTHR42852:SF13">
    <property type="entry name" value="PROTEIN DIPZ"/>
    <property type="match status" value="1"/>
</dbReference>
<evidence type="ECO:0000313" key="4">
    <source>
        <dbReference type="EMBL" id="SHF84404.1"/>
    </source>
</evidence>
<dbReference type="Gene3D" id="3.40.30.10">
    <property type="entry name" value="Glutaredoxin"/>
    <property type="match status" value="1"/>
</dbReference>
<dbReference type="SUPFAM" id="SSF52833">
    <property type="entry name" value="Thioredoxin-like"/>
    <property type="match status" value="1"/>
</dbReference>
<dbReference type="EMBL" id="FQUB01000079">
    <property type="protein sequence ID" value="SHF84404.1"/>
    <property type="molecule type" value="Genomic_DNA"/>
</dbReference>
<evidence type="ECO:0000313" key="5">
    <source>
        <dbReference type="Proteomes" id="UP000184029"/>
    </source>
</evidence>
<dbReference type="PROSITE" id="PS51352">
    <property type="entry name" value="THIOREDOXIN_2"/>
    <property type="match status" value="1"/>
</dbReference>
<dbReference type="GO" id="GO:0016853">
    <property type="term" value="F:isomerase activity"/>
    <property type="evidence" value="ECO:0007669"/>
    <property type="project" value="UniProtKB-KW"/>
</dbReference>
<feature type="transmembrane region" description="Helical" evidence="2">
    <location>
        <begin position="16"/>
        <end position="34"/>
    </location>
</feature>
<dbReference type="InterPro" id="IPR036249">
    <property type="entry name" value="Thioredoxin-like_sf"/>
</dbReference>
<keyword evidence="1" id="KW-1015">Disulfide bond</keyword>
<organism evidence="4 5">
    <name type="scientific">Heyndrickxia coagulans DSM 1 = ATCC 7050</name>
    <dbReference type="NCBI Taxonomy" id="1121088"/>
    <lineage>
        <taxon>Bacteria</taxon>
        <taxon>Bacillati</taxon>
        <taxon>Bacillota</taxon>
        <taxon>Bacilli</taxon>
        <taxon>Bacillales</taxon>
        <taxon>Bacillaceae</taxon>
        <taxon>Heyndrickxia</taxon>
    </lineage>
</organism>
<reference evidence="4 5" key="1">
    <citation type="submission" date="2016-11" db="EMBL/GenBank/DDBJ databases">
        <authorList>
            <person name="Varghese N."/>
            <person name="Submissions S."/>
        </authorList>
    </citation>
    <scope>NUCLEOTIDE SEQUENCE [LARGE SCALE GENOMIC DNA]</scope>
    <source>
        <strain evidence="4 5">DSM 1</strain>
    </source>
</reference>
<dbReference type="PANTHER" id="PTHR42852">
    <property type="entry name" value="THIOL:DISULFIDE INTERCHANGE PROTEIN DSBE"/>
    <property type="match status" value="1"/>
</dbReference>